<accession>A0A482XIX1</accession>
<keyword evidence="1" id="KW-0472">Membrane</keyword>
<proteinExistence type="predicted"/>
<dbReference type="InParanoid" id="A0A482XIX1"/>
<organism evidence="2 3">
    <name type="scientific">Laodelphax striatellus</name>
    <name type="common">Small brown planthopper</name>
    <name type="synonym">Delphax striatella</name>
    <dbReference type="NCBI Taxonomy" id="195883"/>
    <lineage>
        <taxon>Eukaryota</taxon>
        <taxon>Metazoa</taxon>
        <taxon>Ecdysozoa</taxon>
        <taxon>Arthropoda</taxon>
        <taxon>Hexapoda</taxon>
        <taxon>Insecta</taxon>
        <taxon>Pterygota</taxon>
        <taxon>Neoptera</taxon>
        <taxon>Paraneoptera</taxon>
        <taxon>Hemiptera</taxon>
        <taxon>Auchenorrhyncha</taxon>
        <taxon>Fulgoroidea</taxon>
        <taxon>Delphacidae</taxon>
        <taxon>Criomorphinae</taxon>
        <taxon>Laodelphax</taxon>
    </lineage>
</organism>
<name>A0A482XIX1_LAOST</name>
<keyword evidence="1" id="KW-1133">Transmembrane helix</keyword>
<feature type="transmembrane region" description="Helical" evidence="1">
    <location>
        <begin position="14"/>
        <end position="34"/>
    </location>
</feature>
<dbReference type="AlphaFoldDB" id="A0A482XIX1"/>
<comment type="caution">
    <text evidence="2">The sequence shown here is derived from an EMBL/GenBank/DDBJ whole genome shotgun (WGS) entry which is preliminary data.</text>
</comment>
<dbReference type="Proteomes" id="UP000291343">
    <property type="component" value="Unassembled WGS sequence"/>
</dbReference>
<evidence type="ECO:0000256" key="1">
    <source>
        <dbReference type="SAM" id="Phobius"/>
    </source>
</evidence>
<dbReference type="EMBL" id="QKKF02008413">
    <property type="protein sequence ID" value="RZF45722.1"/>
    <property type="molecule type" value="Genomic_DNA"/>
</dbReference>
<keyword evidence="3" id="KW-1185">Reference proteome</keyword>
<protein>
    <submittedName>
        <fullName evidence="2">Uncharacterized protein</fullName>
    </submittedName>
</protein>
<keyword evidence="1" id="KW-0812">Transmembrane</keyword>
<gene>
    <name evidence="2" type="ORF">LSTR_LSTR005017</name>
</gene>
<reference evidence="2 3" key="1">
    <citation type="journal article" date="2017" name="Gigascience">
        <title>Genome sequence of the small brown planthopper, Laodelphax striatellus.</title>
        <authorList>
            <person name="Zhu J."/>
            <person name="Jiang F."/>
            <person name="Wang X."/>
            <person name="Yang P."/>
            <person name="Bao Y."/>
            <person name="Zhao W."/>
            <person name="Wang W."/>
            <person name="Lu H."/>
            <person name="Wang Q."/>
            <person name="Cui N."/>
            <person name="Li J."/>
            <person name="Chen X."/>
            <person name="Luo L."/>
            <person name="Yu J."/>
            <person name="Kang L."/>
            <person name="Cui F."/>
        </authorList>
    </citation>
    <scope>NUCLEOTIDE SEQUENCE [LARGE SCALE GENOMIC DNA]</scope>
    <source>
        <strain evidence="2">Lst14</strain>
    </source>
</reference>
<evidence type="ECO:0000313" key="3">
    <source>
        <dbReference type="Proteomes" id="UP000291343"/>
    </source>
</evidence>
<evidence type="ECO:0000313" key="2">
    <source>
        <dbReference type="EMBL" id="RZF45722.1"/>
    </source>
</evidence>
<sequence>MVRFWFIVDHPSRVSYFCLLSFSGILGFSIALLISAVSSVWLVRECPTAVFLAHALGVESKLKSGRATLRKARPSRVAVDPVTTRS</sequence>